<keyword evidence="2 4" id="KW-0378">Hydrolase</keyword>
<dbReference type="AlphaFoldDB" id="A0A5C6C1P4"/>
<dbReference type="GO" id="GO:0016787">
    <property type="term" value="F:hydrolase activity"/>
    <property type="evidence" value="ECO:0007669"/>
    <property type="project" value="UniProtKB-KW"/>
</dbReference>
<dbReference type="PANTHER" id="PTHR10655">
    <property type="entry name" value="LYSOPHOSPHOLIPASE-RELATED"/>
    <property type="match status" value="1"/>
</dbReference>
<comment type="similarity">
    <text evidence="1">Belongs to the AB hydrolase superfamily. AB hydrolase 2 family.</text>
</comment>
<comment type="caution">
    <text evidence="4">The sequence shown here is derived from an EMBL/GenBank/DDBJ whole genome shotgun (WGS) entry which is preliminary data.</text>
</comment>
<dbReference type="RefSeq" id="WP_146597154.1">
    <property type="nucleotide sequence ID" value="NZ_SJPT01000012.1"/>
</dbReference>
<evidence type="ECO:0000313" key="5">
    <source>
        <dbReference type="Proteomes" id="UP000316304"/>
    </source>
</evidence>
<evidence type="ECO:0000259" key="3">
    <source>
        <dbReference type="Pfam" id="PF02230"/>
    </source>
</evidence>
<dbReference type="InterPro" id="IPR003140">
    <property type="entry name" value="PLipase/COase/thioEstase"/>
</dbReference>
<reference evidence="4 5" key="1">
    <citation type="submission" date="2019-02" db="EMBL/GenBank/DDBJ databases">
        <title>Deep-cultivation of Planctomycetes and their phenomic and genomic characterization uncovers novel biology.</title>
        <authorList>
            <person name="Wiegand S."/>
            <person name="Jogler M."/>
            <person name="Boedeker C."/>
            <person name="Pinto D."/>
            <person name="Vollmers J."/>
            <person name="Rivas-Marin E."/>
            <person name="Kohn T."/>
            <person name="Peeters S.H."/>
            <person name="Heuer A."/>
            <person name="Rast P."/>
            <person name="Oberbeckmann S."/>
            <person name="Bunk B."/>
            <person name="Jeske O."/>
            <person name="Meyerdierks A."/>
            <person name="Storesund J.E."/>
            <person name="Kallscheuer N."/>
            <person name="Luecker S."/>
            <person name="Lage O.M."/>
            <person name="Pohl T."/>
            <person name="Merkel B.J."/>
            <person name="Hornburger P."/>
            <person name="Mueller R.-W."/>
            <person name="Bruemmer F."/>
            <person name="Labrenz M."/>
            <person name="Spormann A.M."/>
            <person name="Op Den Camp H."/>
            <person name="Overmann J."/>
            <person name="Amann R."/>
            <person name="Jetten M.S.M."/>
            <person name="Mascher T."/>
            <person name="Medema M.H."/>
            <person name="Devos D.P."/>
            <person name="Kaster A.-K."/>
            <person name="Ovreas L."/>
            <person name="Rohde M."/>
            <person name="Galperin M.Y."/>
            <person name="Jogler C."/>
        </authorList>
    </citation>
    <scope>NUCLEOTIDE SEQUENCE [LARGE SCALE GENOMIC DNA]</scope>
    <source>
        <strain evidence="4 5">Pla52o</strain>
    </source>
</reference>
<dbReference type="Pfam" id="PF02230">
    <property type="entry name" value="Abhydrolase_2"/>
    <property type="match status" value="1"/>
</dbReference>
<accession>A0A5C6C1P4</accession>
<organism evidence="4 5">
    <name type="scientific">Novipirellula galeiformis</name>
    <dbReference type="NCBI Taxonomy" id="2528004"/>
    <lineage>
        <taxon>Bacteria</taxon>
        <taxon>Pseudomonadati</taxon>
        <taxon>Planctomycetota</taxon>
        <taxon>Planctomycetia</taxon>
        <taxon>Pirellulales</taxon>
        <taxon>Pirellulaceae</taxon>
        <taxon>Novipirellula</taxon>
    </lineage>
</organism>
<evidence type="ECO:0000256" key="1">
    <source>
        <dbReference type="ARBA" id="ARBA00006499"/>
    </source>
</evidence>
<dbReference type="Gene3D" id="3.40.50.1820">
    <property type="entry name" value="alpha/beta hydrolase"/>
    <property type="match status" value="1"/>
</dbReference>
<keyword evidence="5" id="KW-1185">Reference proteome</keyword>
<evidence type="ECO:0000313" key="4">
    <source>
        <dbReference type="EMBL" id="TWU17426.1"/>
    </source>
</evidence>
<dbReference type="Proteomes" id="UP000316304">
    <property type="component" value="Unassembled WGS sequence"/>
</dbReference>
<dbReference type="OrthoDB" id="9795555at2"/>
<evidence type="ECO:0000256" key="2">
    <source>
        <dbReference type="ARBA" id="ARBA00022801"/>
    </source>
</evidence>
<protein>
    <submittedName>
        <fullName evidence="4">Putative hydrolase</fullName>
    </submittedName>
</protein>
<feature type="domain" description="Phospholipase/carboxylesterase/thioesterase" evidence="3">
    <location>
        <begin position="16"/>
        <end position="234"/>
    </location>
</feature>
<name>A0A5C6C1P4_9BACT</name>
<sequence>MQEPRHSRYGSLDCIVVDGGVSPKILVVLCHGYGAPGSDLASLAFEWGSLLGDDVGDFRFVFPAAPQTLAEFGMPDGRAWWPINMAQLAQLVQSSKFSELHDAEPPGINEARDILCESIAAMKADMPTPTVPLVLGGFSQGAMLALDTALRGEVDPPAVLILFSGTLICQSLWEPVLKRLSETRVYQSHGTLDPVLPFSSAVELSQLLTETASKIKFHRFRGGHTIDGDSLEQTALWMKDIKDVEALEGHLEGHEDA</sequence>
<dbReference type="InterPro" id="IPR029058">
    <property type="entry name" value="AB_hydrolase_fold"/>
</dbReference>
<proteinExistence type="inferred from homology"/>
<dbReference type="SUPFAM" id="SSF53474">
    <property type="entry name" value="alpha/beta-Hydrolases"/>
    <property type="match status" value="1"/>
</dbReference>
<dbReference type="InterPro" id="IPR050565">
    <property type="entry name" value="LYPA1-2/EST-like"/>
</dbReference>
<gene>
    <name evidence="4" type="ORF">Pla52o_52300</name>
</gene>
<dbReference type="PANTHER" id="PTHR10655:SF17">
    <property type="entry name" value="LYSOPHOSPHOLIPASE-LIKE PROTEIN 1"/>
    <property type="match status" value="1"/>
</dbReference>
<dbReference type="EMBL" id="SJPT01000012">
    <property type="protein sequence ID" value="TWU17426.1"/>
    <property type="molecule type" value="Genomic_DNA"/>
</dbReference>